<protein>
    <submittedName>
        <fullName evidence="1">Uncharacterized protein</fullName>
    </submittedName>
</protein>
<proteinExistence type="predicted"/>
<reference evidence="1" key="1">
    <citation type="submission" date="2018-05" db="EMBL/GenBank/DDBJ databases">
        <authorList>
            <person name="Lanie J.A."/>
            <person name="Ng W.-L."/>
            <person name="Kazmierczak K.M."/>
            <person name="Andrzejewski T.M."/>
            <person name="Davidsen T.M."/>
            <person name="Wayne K.J."/>
            <person name="Tettelin H."/>
            <person name="Glass J.I."/>
            <person name="Rusch D."/>
            <person name="Podicherti R."/>
            <person name="Tsui H.-C.T."/>
            <person name="Winkler M.E."/>
        </authorList>
    </citation>
    <scope>NUCLEOTIDE SEQUENCE</scope>
</reference>
<dbReference type="Gene3D" id="3.40.50.150">
    <property type="entry name" value="Vaccinia Virus protein VP39"/>
    <property type="match status" value="1"/>
</dbReference>
<dbReference type="AlphaFoldDB" id="A0A381V111"/>
<dbReference type="Pfam" id="PF13489">
    <property type="entry name" value="Methyltransf_23"/>
    <property type="match status" value="1"/>
</dbReference>
<gene>
    <name evidence="1" type="ORF">METZ01_LOCUS86758</name>
</gene>
<evidence type="ECO:0000313" key="1">
    <source>
        <dbReference type="EMBL" id="SVA33904.1"/>
    </source>
</evidence>
<dbReference type="SUPFAM" id="SSF53335">
    <property type="entry name" value="S-adenosyl-L-methionine-dependent methyltransferases"/>
    <property type="match status" value="1"/>
</dbReference>
<dbReference type="PANTHER" id="PTHR43591:SF110">
    <property type="entry name" value="RHODANESE DOMAIN-CONTAINING PROTEIN"/>
    <property type="match status" value="1"/>
</dbReference>
<dbReference type="CDD" id="cd02440">
    <property type="entry name" value="AdoMet_MTases"/>
    <property type="match status" value="1"/>
</dbReference>
<name>A0A381V111_9ZZZZ</name>
<accession>A0A381V111</accession>
<sequence length="230" mass="26716">MNSNRDYVEVIYNETDRPLTSYPSKLANHLIDRYVLSEGSRLLEVGCGRGEVLKGFIDAGLVGHGVDISSATSQYYPEIELKVTDLEHNQIPYEDGLFDVVYSKSLIEHFYHPERVVGEMFRVLRPGGVLLALTPDWDVNYRMFYCDYTHRTPFTAESLRDLLLIHRFTDVSVERFRQLPVVWKYPKLFLPLTELTRWTSPRALKQHSKWIRFSKEIMLLASATKPLISD</sequence>
<dbReference type="EMBL" id="UINC01007540">
    <property type="protein sequence ID" value="SVA33904.1"/>
    <property type="molecule type" value="Genomic_DNA"/>
</dbReference>
<dbReference type="PANTHER" id="PTHR43591">
    <property type="entry name" value="METHYLTRANSFERASE"/>
    <property type="match status" value="1"/>
</dbReference>
<organism evidence="1">
    <name type="scientific">marine metagenome</name>
    <dbReference type="NCBI Taxonomy" id="408172"/>
    <lineage>
        <taxon>unclassified sequences</taxon>
        <taxon>metagenomes</taxon>
        <taxon>ecological metagenomes</taxon>
    </lineage>
</organism>
<dbReference type="InterPro" id="IPR029063">
    <property type="entry name" value="SAM-dependent_MTases_sf"/>
</dbReference>